<proteinExistence type="predicted"/>
<evidence type="ECO:0000313" key="1">
    <source>
        <dbReference type="Ensembl" id="ENSCPOP00000025371.1"/>
    </source>
</evidence>
<dbReference type="EMBL" id="AAKN02039436">
    <property type="status" value="NOT_ANNOTATED_CDS"/>
    <property type="molecule type" value="Genomic_DNA"/>
</dbReference>
<dbReference type="InParanoid" id="A0A286XIY6"/>
<dbReference type="AlphaFoldDB" id="A0A286XIY6"/>
<reference evidence="2" key="1">
    <citation type="journal article" date="2011" name="Nature">
        <title>A high-resolution map of human evolutionary constraint using 29 mammals.</title>
        <authorList>
            <person name="Lindblad-Toh K."/>
            <person name="Garber M."/>
            <person name="Zuk O."/>
            <person name="Lin M.F."/>
            <person name="Parker B.J."/>
            <person name="Washietl S."/>
            <person name="Kheradpour P."/>
            <person name="Ernst J."/>
            <person name="Jordan G."/>
            <person name="Mauceli E."/>
            <person name="Ward L.D."/>
            <person name="Lowe C.B."/>
            <person name="Holloway A.K."/>
            <person name="Clamp M."/>
            <person name="Gnerre S."/>
            <person name="Alfoldi J."/>
            <person name="Beal K."/>
            <person name="Chang J."/>
            <person name="Clawson H."/>
            <person name="Cuff J."/>
            <person name="Di Palma F."/>
            <person name="Fitzgerald S."/>
            <person name="Flicek P."/>
            <person name="Guttman M."/>
            <person name="Hubisz M.J."/>
            <person name="Jaffe D.B."/>
            <person name="Jungreis I."/>
            <person name="Kent W.J."/>
            <person name="Kostka D."/>
            <person name="Lara M."/>
            <person name="Martins A.L."/>
            <person name="Massingham T."/>
            <person name="Moltke I."/>
            <person name="Raney B.J."/>
            <person name="Rasmussen M.D."/>
            <person name="Robinson J."/>
            <person name="Stark A."/>
            <person name="Vilella A.J."/>
            <person name="Wen J."/>
            <person name="Xie X."/>
            <person name="Zody M.C."/>
            <person name="Baldwin J."/>
            <person name="Bloom T."/>
            <person name="Chin C.W."/>
            <person name="Heiman D."/>
            <person name="Nicol R."/>
            <person name="Nusbaum C."/>
            <person name="Young S."/>
            <person name="Wilkinson J."/>
            <person name="Worley K.C."/>
            <person name="Kovar C.L."/>
            <person name="Muzny D.M."/>
            <person name="Gibbs R.A."/>
            <person name="Cree A."/>
            <person name="Dihn H.H."/>
            <person name="Fowler G."/>
            <person name="Jhangiani S."/>
            <person name="Joshi V."/>
            <person name="Lee S."/>
            <person name="Lewis L.R."/>
            <person name="Nazareth L.V."/>
            <person name="Okwuonu G."/>
            <person name="Santibanez J."/>
            <person name="Warren W.C."/>
            <person name="Mardis E.R."/>
            <person name="Weinstock G.M."/>
            <person name="Wilson R.K."/>
            <person name="Delehaunty K."/>
            <person name="Dooling D."/>
            <person name="Fronik C."/>
            <person name="Fulton L."/>
            <person name="Fulton B."/>
            <person name="Graves T."/>
            <person name="Minx P."/>
            <person name="Sodergren E."/>
            <person name="Birney E."/>
            <person name="Margulies E.H."/>
            <person name="Herrero J."/>
            <person name="Green E.D."/>
            <person name="Haussler D."/>
            <person name="Siepel A."/>
            <person name="Goldman N."/>
            <person name="Pollard K.S."/>
            <person name="Pedersen J.S."/>
            <person name="Lander E.S."/>
            <person name="Kellis M."/>
        </authorList>
    </citation>
    <scope>NUCLEOTIDE SEQUENCE [LARGE SCALE GENOMIC DNA]</scope>
    <source>
        <strain evidence="2">2N</strain>
    </source>
</reference>
<dbReference type="Ensembl" id="ENSCPOT00000039476.1">
    <property type="protein sequence ID" value="ENSCPOP00000025371.1"/>
    <property type="gene ID" value="ENSCPOG00000032053.1"/>
</dbReference>
<name>A0A286XIY6_CAVPO</name>
<accession>A0A286XIY6</accession>
<organism evidence="1 2">
    <name type="scientific">Cavia porcellus</name>
    <name type="common">Guinea pig</name>
    <dbReference type="NCBI Taxonomy" id="10141"/>
    <lineage>
        <taxon>Eukaryota</taxon>
        <taxon>Metazoa</taxon>
        <taxon>Chordata</taxon>
        <taxon>Craniata</taxon>
        <taxon>Vertebrata</taxon>
        <taxon>Euteleostomi</taxon>
        <taxon>Mammalia</taxon>
        <taxon>Eutheria</taxon>
        <taxon>Euarchontoglires</taxon>
        <taxon>Glires</taxon>
        <taxon>Rodentia</taxon>
        <taxon>Hystricomorpha</taxon>
        <taxon>Caviidae</taxon>
        <taxon>Cavia</taxon>
    </lineage>
</organism>
<keyword evidence="2" id="KW-1185">Reference proteome</keyword>
<dbReference type="Bgee" id="ENSCPOG00000032053">
    <property type="expression patterns" value="Expressed in testis and 2 other cell types or tissues"/>
</dbReference>
<sequence length="51" mass="5604">MRYPLVPLTERKVYEICASTRIPGAKAQLTFAGRGPFMGKRKKGSLNPAVP</sequence>
<protein>
    <submittedName>
        <fullName evidence="1">Uncharacterized protein</fullName>
    </submittedName>
</protein>
<dbReference type="Proteomes" id="UP000005447">
    <property type="component" value="Unassembled WGS sequence"/>
</dbReference>
<dbReference type="OMA" id="YEICAST"/>
<reference evidence="1" key="2">
    <citation type="submission" date="2025-08" db="UniProtKB">
        <authorList>
            <consortium name="Ensembl"/>
        </authorList>
    </citation>
    <scope>IDENTIFICATION</scope>
    <source>
        <strain evidence="1">2N</strain>
    </source>
</reference>
<evidence type="ECO:0000313" key="2">
    <source>
        <dbReference type="Proteomes" id="UP000005447"/>
    </source>
</evidence>
<dbReference type="VEuPathDB" id="HostDB:ENSCPOG00000032053"/>
<reference evidence="1" key="3">
    <citation type="submission" date="2025-09" db="UniProtKB">
        <authorList>
            <consortium name="Ensembl"/>
        </authorList>
    </citation>
    <scope>IDENTIFICATION</scope>
    <source>
        <strain evidence="1">2N</strain>
    </source>
</reference>